<feature type="transmembrane region" description="Helical" evidence="8">
    <location>
        <begin position="136"/>
        <end position="161"/>
    </location>
</feature>
<dbReference type="InterPro" id="IPR002781">
    <property type="entry name" value="TM_pro_TauE-like"/>
</dbReference>
<dbReference type="PANTHER" id="PTHR30269:SF37">
    <property type="entry name" value="MEMBRANE TRANSPORTER PROTEIN"/>
    <property type="match status" value="1"/>
</dbReference>
<gene>
    <name evidence="9" type="ORF">BOA8489_02018</name>
</gene>
<dbReference type="OrthoDB" id="7644495at2"/>
<evidence type="ECO:0000256" key="4">
    <source>
        <dbReference type="ARBA" id="ARBA00022475"/>
    </source>
</evidence>
<feature type="transmembrane region" description="Helical" evidence="8">
    <location>
        <begin position="37"/>
        <end position="59"/>
    </location>
</feature>
<proteinExistence type="inferred from homology"/>
<evidence type="ECO:0000313" key="10">
    <source>
        <dbReference type="Proteomes" id="UP000201838"/>
    </source>
</evidence>
<keyword evidence="3" id="KW-0813">Transport</keyword>
<evidence type="ECO:0000256" key="6">
    <source>
        <dbReference type="ARBA" id="ARBA00022989"/>
    </source>
</evidence>
<protein>
    <recommendedName>
        <fullName evidence="8">Probable membrane transporter protein</fullName>
    </recommendedName>
</protein>
<evidence type="ECO:0000256" key="8">
    <source>
        <dbReference type="RuleBase" id="RU363041"/>
    </source>
</evidence>
<feature type="transmembrane region" description="Helical" evidence="8">
    <location>
        <begin position="79"/>
        <end position="99"/>
    </location>
</feature>
<keyword evidence="5 8" id="KW-0812">Transmembrane</keyword>
<sequence length="250" mass="26887">MFGEISLNLSPFSMFLSLAAVFLAALVRGYAGFGFSAIVMVCLVPVMPVSQIVPMSIALEIVASSAQARRILPDINRQYLTVLIVASLIGTPVGVLLLSQMSERPLQLLVYGIIFASTLVLLFSKPKPVSFSYATFFLSGLVAGAVNGATALSGLVLALFFTTTNVSSTTMRATMIAYLFFTDIITGGFLLLADRYDAQTILYVVAAIPALLAGIFLGTRQFAKTPSETFKTLVMWLLVIFCILGMIRLL</sequence>
<dbReference type="Proteomes" id="UP000201838">
    <property type="component" value="Unassembled WGS sequence"/>
</dbReference>
<organism evidence="9 10">
    <name type="scientific">Boseongicola aestuarii</name>
    <dbReference type="NCBI Taxonomy" id="1470561"/>
    <lineage>
        <taxon>Bacteria</taxon>
        <taxon>Pseudomonadati</taxon>
        <taxon>Pseudomonadota</taxon>
        <taxon>Alphaproteobacteria</taxon>
        <taxon>Rhodobacterales</taxon>
        <taxon>Paracoccaceae</taxon>
        <taxon>Boseongicola</taxon>
    </lineage>
</organism>
<evidence type="ECO:0000313" key="9">
    <source>
        <dbReference type="EMBL" id="SMX23905.1"/>
    </source>
</evidence>
<dbReference type="InterPro" id="IPR052017">
    <property type="entry name" value="TSUP"/>
</dbReference>
<evidence type="ECO:0000256" key="7">
    <source>
        <dbReference type="ARBA" id="ARBA00023136"/>
    </source>
</evidence>
<name>A0A238J154_9RHOB</name>
<dbReference type="AlphaFoldDB" id="A0A238J154"/>
<keyword evidence="10" id="KW-1185">Reference proteome</keyword>
<feature type="transmembrane region" description="Helical" evidence="8">
    <location>
        <begin position="105"/>
        <end position="124"/>
    </location>
</feature>
<evidence type="ECO:0000256" key="1">
    <source>
        <dbReference type="ARBA" id="ARBA00004651"/>
    </source>
</evidence>
<feature type="transmembrane region" description="Helical" evidence="8">
    <location>
        <begin position="12"/>
        <end position="31"/>
    </location>
</feature>
<feature type="transmembrane region" description="Helical" evidence="8">
    <location>
        <begin position="173"/>
        <end position="193"/>
    </location>
</feature>
<accession>A0A238J154</accession>
<evidence type="ECO:0000256" key="2">
    <source>
        <dbReference type="ARBA" id="ARBA00009142"/>
    </source>
</evidence>
<keyword evidence="6 8" id="KW-1133">Transmembrane helix</keyword>
<dbReference type="RefSeq" id="WP_093973880.1">
    <property type="nucleotide sequence ID" value="NZ_FXXQ01000006.1"/>
</dbReference>
<reference evidence="9 10" key="1">
    <citation type="submission" date="2017-05" db="EMBL/GenBank/DDBJ databases">
        <authorList>
            <person name="Song R."/>
            <person name="Chenine A.L."/>
            <person name="Ruprecht R.M."/>
        </authorList>
    </citation>
    <scope>NUCLEOTIDE SEQUENCE [LARGE SCALE GENOMIC DNA]</scope>
    <source>
        <strain evidence="9 10">CECT 8489</strain>
    </source>
</reference>
<dbReference type="Pfam" id="PF01925">
    <property type="entry name" value="TauE"/>
    <property type="match status" value="1"/>
</dbReference>
<dbReference type="PANTHER" id="PTHR30269">
    <property type="entry name" value="TRANSMEMBRANE PROTEIN YFCA"/>
    <property type="match status" value="1"/>
</dbReference>
<evidence type="ECO:0000256" key="3">
    <source>
        <dbReference type="ARBA" id="ARBA00022448"/>
    </source>
</evidence>
<dbReference type="GO" id="GO:0005886">
    <property type="term" value="C:plasma membrane"/>
    <property type="evidence" value="ECO:0007669"/>
    <property type="project" value="UniProtKB-SubCell"/>
</dbReference>
<keyword evidence="4 8" id="KW-1003">Cell membrane</keyword>
<feature type="transmembrane region" description="Helical" evidence="8">
    <location>
        <begin position="230"/>
        <end position="249"/>
    </location>
</feature>
<keyword evidence="7 8" id="KW-0472">Membrane</keyword>
<dbReference type="EMBL" id="FXXQ01000006">
    <property type="protein sequence ID" value="SMX23905.1"/>
    <property type="molecule type" value="Genomic_DNA"/>
</dbReference>
<comment type="subcellular location">
    <subcellularLocation>
        <location evidence="1 8">Cell membrane</location>
        <topology evidence="1 8">Multi-pass membrane protein</topology>
    </subcellularLocation>
</comment>
<evidence type="ECO:0000256" key="5">
    <source>
        <dbReference type="ARBA" id="ARBA00022692"/>
    </source>
</evidence>
<comment type="similarity">
    <text evidence="2 8">Belongs to the 4-toluene sulfonate uptake permease (TSUP) (TC 2.A.102) family.</text>
</comment>
<feature type="transmembrane region" description="Helical" evidence="8">
    <location>
        <begin position="200"/>
        <end position="218"/>
    </location>
</feature>